<dbReference type="InterPro" id="IPR030895">
    <property type="entry name" value="T5SS_PEPC_rpt"/>
</dbReference>
<evidence type="ECO:0000313" key="3">
    <source>
        <dbReference type="EMBL" id="MBK5145817.1"/>
    </source>
</evidence>
<dbReference type="Pfam" id="PF03797">
    <property type="entry name" value="Autotransporter"/>
    <property type="match status" value="1"/>
</dbReference>
<dbReference type="SMART" id="SM00869">
    <property type="entry name" value="Autotransporter"/>
    <property type="match status" value="1"/>
</dbReference>
<reference evidence="3 4" key="1">
    <citation type="submission" date="2020-11" db="EMBL/GenBank/DDBJ databases">
        <title>Insectihabitans protaetiae gen. nov. sp. nov. and Insectihabitans allomyrinae sp. nov., isolated from larvae of Protaetia brevitarsis seulensis and Allomyrina dichotoma, respectively.</title>
        <authorList>
            <person name="Lee S.D."/>
            <person name="Byeon Y.-S."/>
            <person name="Kim S.-M."/>
            <person name="Yang H.L."/>
            <person name="Kim I.S."/>
        </authorList>
    </citation>
    <scope>NUCLEOTIDE SEQUENCE [LARGE SCALE GENOMIC DNA]</scope>
    <source>
        <strain evidence="3 4">BWR-B9</strain>
    </source>
</reference>
<gene>
    <name evidence="3" type="ORF">I2494_19295</name>
</gene>
<evidence type="ECO:0000259" key="2">
    <source>
        <dbReference type="PROSITE" id="PS51208"/>
    </source>
</evidence>
<protein>
    <submittedName>
        <fullName evidence="3">Autotransporter domain-containing protein</fullName>
    </submittedName>
</protein>
<feature type="signal peptide" evidence="1">
    <location>
        <begin position="1"/>
        <end position="32"/>
    </location>
</feature>
<evidence type="ECO:0000256" key="1">
    <source>
        <dbReference type="SAM" id="SignalP"/>
    </source>
</evidence>
<keyword evidence="4" id="KW-1185">Reference proteome</keyword>
<organism evidence="3 4">
    <name type="scientific">Limnobaculum allomyrinae</name>
    <dbReference type="NCBI Taxonomy" id="2791986"/>
    <lineage>
        <taxon>Bacteria</taxon>
        <taxon>Pseudomonadati</taxon>
        <taxon>Pseudomonadota</taxon>
        <taxon>Gammaproteobacteria</taxon>
        <taxon>Enterobacterales</taxon>
        <taxon>Budviciaceae</taxon>
        <taxon>Limnobaculum</taxon>
    </lineage>
</organism>
<feature type="chain" id="PRO_5045480477" evidence="1">
    <location>
        <begin position="33"/>
        <end position="1023"/>
    </location>
</feature>
<dbReference type="RefSeq" id="WP_218468660.1">
    <property type="nucleotide sequence ID" value="NZ_JADRCR010000016.1"/>
</dbReference>
<name>A0ABS1IVW9_9GAMM</name>
<dbReference type="InterPro" id="IPR005546">
    <property type="entry name" value="Autotransporte_beta"/>
</dbReference>
<comment type="caution">
    <text evidence="3">The sequence shown here is derived from an EMBL/GenBank/DDBJ whole genome shotgun (WGS) entry which is preliminary data.</text>
</comment>
<dbReference type="NCBIfam" id="TIGR01414">
    <property type="entry name" value="autotrans_barl"/>
    <property type="match status" value="1"/>
</dbReference>
<sequence length="1023" mass="107706">MEKTEIVTLNKFKKNIILISILSSFSIFSAQAEDIYWTNASGNNQFFDNGNWSSTGLQTGTDDNWHIPDSSGQTVEFVSDGSGTLYNYGTLFIGDGANNNAHLKVIDSAGYRYSHYLKDMVIGGNGGTGLFEYQHAAITESTRFDQMDTINIGSGLNSNGTMSLTGTGKNTSDQNMGNSIVYTQTLHIGTEGGTGELNIIGSGVEADTFNSAGHAIAFSLGSGSGSQGTMNILSGGKATISTGMGYSDNPLPTAVIGLNQGSGTLNIAGSTTNNGKTTPSRAVFAHGLDVGRGDGSTGIIRVEDGARLITIAPGGDAENTSAFIGVDSGKGAVLVSGENSVWHVSGHSSFQGTPGEVGHLSVGESGTGDLTIANGGKVSLGAITYVSTYDEDEGLSYYDLTFSNDVLGDLYLGQQAGGTGNLNFGAAEGEVAQAVGSLEVNQVIFGEGDGSVVFNHTDNSGLYIFETELVSSAEGQGSIKQVNGVTTFDSDRRIFTGKTYVTGGTLVANNVLGGSMFVSSGGTLAGIGNVGHTNVGNGGIISPGQFGSTTPEVLTIDGDLVMESGSTYIANLSTDIESSGTNAEGDVVNTYIADVIQVNGSATLNGAGVIAMAGGEPVLYVPDSRWRILSATGGVSGAFGSLESRPYVDLGYEYDADNAYLVVTRNEQDICTDGMTSNECNVGGNVDEQENEDNDIKEEIVSQPDVESAKDALNQLSGEIHASAKSALLEDSRFLREAINNRLLDTAVGTGAWGHIYTSWGTFDASGNSAQMKRNIAGVILGVDKSLSDNWKMGLVGGYGKADIKVSDRASTADRYDYHVGAYTKGQWGNFNLHTGVGYTWHDYTTDRYVKLQKLRDHLEADYNASTTQVFTEGRYLFDISETLTVEPYLGAAYVHIDTDGFTERGGKAKLTSASDNMDIFFTTVGSRLTKQFTLENGQTTKIWSNLGWRHAYNNVTSTSTLNFSDANSFNVVGSSISRDAAIFEAGAEISVTPDTNIGAMYNGQVGNNTNDHGAKVYINWRF</sequence>
<dbReference type="Proteomes" id="UP001296921">
    <property type="component" value="Unassembled WGS sequence"/>
</dbReference>
<dbReference type="PROSITE" id="PS51208">
    <property type="entry name" value="AUTOTRANSPORTER"/>
    <property type="match status" value="1"/>
</dbReference>
<feature type="domain" description="Autotransporter" evidence="2">
    <location>
        <begin position="745"/>
        <end position="1023"/>
    </location>
</feature>
<proteinExistence type="predicted"/>
<keyword evidence="1" id="KW-0732">Signal</keyword>
<accession>A0ABS1IVW9</accession>
<dbReference type="InterPro" id="IPR006315">
    <property type="entry name" value="OM_autotransptr_brl_dom"/>
</dbReference>
<dbReference type="NCBIfam" id="TIGR04393">
    <property type="entry name" value="rpt_T5SS_PEPC"/>
    <property type="match status" value="1"/>
</dbReference>
<evidence type="ECO:0000313" key="4">
    <source>
        <dbReference type="Proteomes" id="UP001296921"/>
    </source>
</evidence>
<dbReference type="EMBL" id="JADRCR010000016">
    <property type="protein sequence ID" value="MBK5145817.1"/>
    <property type="molecule type" value="Genomic_DNA"/>
</dbReference>